<gene>
    <name evidence="9" type="ORF">IPP15_13005</name>
</gene>
<evidence type="ECO:0000256" key="5">
    <source>
        <dbReference type="ARBA" id="ARBA00022989"/>
    </source>
</evidence>
<dbReference type="Gene3D" id="1.20.1540.10">
    <property type="entry name" value="Rhomboid-like"/>
    <property type="match status" value="1"/>
</dbReference>
<comment type="caution">
    <text evidence="9">The sequence shown here is derived from an EMBL/GenBank/DDBJ whole genome shotgun (WGS) entry which is preliminary data.</text>
</comment>
<evidence type="ECO:0000256" key="4">
    <source>
        <dbReference type="ARBA" id="ARBA00022801"/>
    </source>
</evidence>
<dbReference type="PANTHER" id="PTHR43731:SF14">
    <property type="entry name" value="PRESENILIN-ASSOCIATED RHOMBOID-LIKE PROTEIN, MITOCHONDRIAL"/>
    <property type="match status" value="1"/>
</dbReference>
<sequence length="203" mass="23036">MMPITPIVKHLLILNALFFIAIHLLPEHIAEMMPFYSPATGQFQPFQIITYMFTHFEVSHIFFNMLSLYFMGPAVEMTLGPKRFLGLYMISGLVALAAHCLVFYLPYLMGSTDMAPVFSVLGASGAVFGVVIAFATLYPDRELMLFSSIPIKAWVMALILIGDRFVSGLNWGPEEMWLILHTLEGLWQVYTGWALEEWGRFLK</sequence>
<feature type="transmembrane region" description="Helical" evidence="7">
    <location>
        <begin position="151"/>
        <end position="171"/>
    </location>
</feature>
<dbReference type="GO" id="GO:0006508">
    <property type="term" value="P:proteolysis"/>
    <property type="evidence" value="ECO:0007669"/>
    <property type="project" value="UniProtKB-KW"/>
</dbReference>
<dbReference type="PANTHER" id="PTHR43731">
    <property type="entry name" value="RHOMBOID PROTEASE"/>
    <property type="match status" value="1"/>
</dbReference>
<keyword evidence="4" id="KW-0378">Hydrolase</keyword>
<accession>A0A9D7SW14</accession>
<dbReference type="SUPFAM" id="SSF144091">
    <property type="entry name" value="Rhomboid-like"/>
    <property type="match status" value="1"/>
</dbReference>
<proteinExistence type="inferred from homology"/>
<dbReference type="InterPro" id="IPR050925">
    <property type="entry name" value="Rhomboid_protease_S54"/>
</dbReference>
<dbReference type="AlphaFoldDB" id="A0A9D7SW14"/>
<dbReference type="GO" id="GO:0004252">
    <property type="term" value="F:serine-type endopeptidase activity"/>
    <property type="evidence" value="ECO:0007669"/>
    <property type="project" value="InterPro"/>
</dbReference>
<feature type="transmembrane region" description="Helical" evidence="7">
    <location>
        <begin position="117"/>
        <end position="139"/>
    </location>
</feature>
<feature type="domain" description="Peptidase S54 rhomboid" evidence="8">
    <location>
        <begin position="44"/>
        <end position="161"/>
    </location>
</feature>
<keyword evidence="6 7" id="KW-0472">Membrane</keyword>
<keyword evidence="9" id="KW-0645">Protease</keyword>
<dbReference type="Proteomes" id="UP000808337">
    <property type="component" value="Unassembled WGS sequence"/>
</dbReference>
<feature type="transmembrane region" description="Helical" evidence="7">
    <location>
        <begin position="7"/>
        <end position="26"/>
    </location>
</feature>
<evidence type="ECO:0000256" key="3">
    <source>
        <dbReference type="ARBA" id="ARBA00022692"/>
    </source>
</evidence>
<evidence type="ECO:0000313" key="10">
    <source>
        <dbReference type="Proteomes" id="UP000808337"/>
    </source>
</evidence>
<keyword evidence="3 7" id="KW-0812">Transmembrane</keyword>
<evidence type="ECO:0000256" key="6">
    <source>
        <dbReference type="ARBA" id="ARBA00023136"/>
    </source>
</evidence>
<comment type="similarity">
    <text evidence="2">Belongs to the peptidase S54 family.</text>
</comment>
<evidence type="ECO:0000259" key="8">
    <source>
        <dbReference type="Pfam" id="PF01694"/>
    </source>
</evidence>
<feature type="transmembrane region" description="Helical" evidence="7">
    <location>
        <begin position="46"/>
        <end position="72"/>
    </location>
</feature>
<dbReference type="EMBL" id="JADKGY010000015">
    <property type="protein sequence ID" value="MBK9983296.1"/>
    <property type="molecule type" value="Genomic_DNA"/>
</dbReference>
<name>A0A9D7SW14_9BACT</name>
<comment type="subcellular location">
    <subcellularLocation>
        <location evidence="1">Membrane</location>
        <topology evidence="1">Multi-pass membrane protein</topology>
    </subcellularLocation>
</comment>
<evidence type="ECO:0000256" key="1">
    <source>
        <dbReference type="ARBA" id="ARBA00004141"/>
    </source>
</evidence>
<evidence type="ECO:0000256" key="7">
    <source>
        <dbReference type="SAM" id="Phobius"/>
    </source>
</evidence>
<evidence type="ECO:0000313" key="9">
    <source>
        <dbReference type="EMBL" id="MBK9983296.1"/>
    </source>
</evidence>
<feature type="transmembrane region" description="Helical" evidence="7">
    <location>
        <begin position="84"/>
        <end position="105"/>
    </location>
</feature>
<keyword evidence="5 7" id="KW-1133">Transmembrane helix</keyword>
<dbReference type="InterPro" id="IPR035952">
    <property type="entry name" value="Rhomboid-like_sf"/>
</dbReference>
<organism evidence="9 10">
    <name type="scientific">Candidatus Opimibacter skivensis</name>
    <dbReference type="NCBI Taxonomy" id="2982028"/>
    <lineage>
        <taxon>Bacteria</taxon>
        <taxon>Pseudomonadati</taxon>
        <taxon>Bacteroidota</taxon>
        <taxon>Saprospiria</taxon>
        <taxon>Saprospirales</taxon>
        <taxon>Saprospiraceae</taxon>
        <taxon>Candidatus Opimibacter</taxon>
    </lineage>
</organism>
<dbReference type="GO" id="GO:0016020">
    <property type="term" value="C:membrane"/>
    <property type="evidence" value="ECO:0007669"/>
    <property type="project" value="UniProtKB-SubCell"/>
</dbReference>
<protein>
    <submittedName>
        <fullName evidence="9">Rhomboid family intramembrane serine protease</fullName>
    </submittedName>
</protein>
<reference evidence="9 10" key="1">
    <citation type="submission" date="2020-10" db="EMBL/GenBank/DDBJ databases">
        <title>Connecting structure to function with the recovery of over 1000 high-quality activated sludge metagenome-assembled genomes encoding full-length rRNA genes using long-read sequencing.</title>
        <authorList>
            <person name="Singleton C.M."/>
            <person name="Petriglieri F."/>
            <person name="Kristensen J.M."/>
            <person name="Kirkegaard R.H."/>
            <person name="Michaelsen T.Y."/>
            <person name="Andersen M.H."/>
            <person name="Karst S.M."/>
            <person name="Dueholm M.S."/>
            <person name="Nielsen P.H."/>
            <person name="Albertsen M."/>
        </authorList>
    </citation>
    <scope>NUCLEOTIDE SEQUENCE [LARGE SCALE GENOMIC DNA]</scope>
    <source>
        <strain evidence="9">Ribe_18-Q3-R11-54_MAXAC.273</strain>
    </source>
</reference>
<dbReference type="InterPro" id="IPR022764">
    <property type="entry name" value="Peptidase_S54_rhomboid_dom"/>
</dbReference>
<dbReference type="Pfam" id="PF01694">
    <property type="entry name" value="Rhomboid"/>
    <property type="match status" value="1"/>
</dbReference>
<evidence type="ECO:0000256" key="2">
    <source>
        <dbReference type="ARBA" id="ARBA00009045"/>
    </source>
</evidence>